<reference evidence="2" key="1">
    <citation type="submission" date="2016-08" db="EMBL/GenBank/DDBJ databases">
        <authorList>
            <person name="Seilhamer J.J."/>
        </authorList>
    </citation>
    <scope>NUCLEOTIDE SEQUENCE [LARGE SCALE GENOMIC DNA]</scope>
</reference>
<evidence type="ECO:0000313" key="2">
    <source>
        <dbReference type="Proteomes" id="UP000224902"/>
    </source>
</evidence>
<keyword evidence="2" id="KW-1185">Reference proteome</keyword>
<name>A0A1I9SAL5_9CAUD</name>
<accession>A0A1I9SAL5</accession>
<dbReference type="Proteomes" id="UP000224902">
    <property type="component" value="Segment"/>
</dbReference>
<proteinExistence type="predicted"/>
<protein>
    <submittedName>
        <fullName evidence="1">Uncharacterized protein</fullName>
    </submittedName>
</protein>
<evidence type="ECO:0000313" key="1">
    <source>
        <dbReference type="EMBL" id="AOZ63821.1"/>
    </source>
</evidence>
<organism evidence="1 2">
    <name type="scientific">Rhodococcus phage Weasels2</name>
    <dbReference type="NCBI Taxonomy" id="1897437"/>
    <lineage>
        <taxon>Viruses</taxon>
        <taxon>Duplodnaviria</taxon>
        <taxon>Heunggongvirae</taxon>
        <taxon>Uroviricota</taxon>
        <taxon>Caudoviricetes</taxon>
        <taxon>Weaselvirus</taxon>
        <taxon>Weaselvirus weasel</taxon>
    </lineage>
</organism>
<dbReference type="EMBL" id="KX774321">
    <property type="protein sequence ID" value="AOZ63821.1"/>
    <property type="molecule type" value="Genomic_DNA"/>
</dbReference>
<gene>
    <name evidence="1" type="ORF">SEA_WEASELS2_243</name>
</gene>
<sequence>MLPHYDVFWSPEDKEWCATINLFPSMSCLEDSPMGALQGLINMLIEDDELWRQYGQSYIDVVFHIGEPPESLGPRVWYDGVEIPGVKEIATIKWKMIRWNTGNSKYLANNRALDVLHTTSQGLYKPS</sequence>